<feature type="domain" description="Sulfatase N-terminal" evidence="8">
    <location>
        <begin position="22"/>
        <end position="334"/>
    </location>
</feature>
<dbReference type="InterPro" id="IPR047115">
    <property type="entry name" value="ARSB"/>
</dbReference>
<keyword evidence="3" id="KW-0479">Metal-binding</keyword>
<evidence type="ECO:0000256" key="5">
    <source>
        <dbReference type="ARBA" id="ARBA00022837"/>
    </source>
</evidence>
<organism evidence="9 10">
    <name type="scientific">Lingula anatina</name>
    <name type="common">Brachiopod</name>
    <name type="synonym">Lingula unguis</name>
    <dbReference type="NCBI Taxonomy" id="7574"/>
    <lineage>
        <taxon>Eukaryota</taxon>
        <taxon>Metazoa</taxon>
        <taxon>Spiralia</taxon>
        <taxon>Lophotrochozoa</taxon>
        <taxon>Brachiopoda</taxon>
        <taxon>Linguliformea</taxon>
        <taxon>Lingulata</taxon>
        <taxon>Lingulida</taxon>
        <taxon>Linguloidea</taxon>
        <taxon>Lingulidae</taxon>
        <taxon>Lingula</taxon>
    </lineage>
</organism>
<comment type="cofactor">
    <cofactor evidence="1">
        <name>Ca(2+)</name>
        <dbReference type="ChEBI" id="CHEBI:29108"/>
    </cofactor>
</comment>
<dbReference type="GO" id="GO:0008484">
    <property type="term" value="F:sulfuric ester hydrolase activity"/>
    <property type="evidence" value="ECO:0007669"/>
    <property type="project" value="InterPro"/>
</dbReference>
<dbReference type="AlphaFoldDB" id="A0A1S3IP18"/>
<dbReference type="CDD" id="cd16029">
    <property type="entry name" value="4-S"/>
    <property type="match status" value="1"/>
</dbReference>
<gene>
    <name evidence="10" type="primary">LOC106165978</name>
</gene>
<comment type="similarity">
    <text evidence="2">Belongs to the sulfatase family.</text>
</comment>
<dbReference type="PROSITE" id="PS00149">
    <property type="entry name" value="SULFATASE_2"/>
    <property type="match status" value="1"/>
</dbReference>
<evidence type="ECO:0000259" key="8">
    <source>
        <dbReference type="Pfam" id="PF00884"/>
    </source>
</evidence>
<evidence type="ECO:0000256" key="1">
    <source>
        <dbReference type="ARBA" id="ARBA00001913"/>
    </source>
</evidence>
<dbReference type="RefSeq" id="XP_013399823.1">
    <property type="nucleotide sequence ID" value="XM_013544369.1"/>
</dbReference>
<evidence type="ECO:0000256" key="7">
    <source>
        <dbReference type="SAM" id="SignalP"/>
    </source>
</evidence>
<dbReference type="Gene3D" id="3.40.720.10">
    <property type="entry name" value="Alkaline Phosphatase, subunit A"/>
    <property type="match status" value="1"/>
</dbReference>
<dbReference type="Proteomes" id="UP000085678">
    <property type="component" value="Unplaced"/>
</dbReference>
<dbReference type="Pfam" id="PF00884">
    <property type="entry name" value="Sulfatase"/>
    <property type="match status" value="1"/>
</dbReference>
<keyword evidence="6" id="KW-0325">Glycoprotein</keyword>
<reference evidence="10" key="1">
    <citation type="submission" date="2025-08" db="UniProtKB">
        <authorList>
            <consortium name="RefSeq"/>
        </authorList>
    </citation>
    <scope>IDENTIFICATION</scope>
    <source>
        <tissue evidence="10">Gonads</tissue>
    </source>
</reference>
<dbReference type="InterPro" id="IPR000917">
    <property type="entry name" value="Sulfatase_N"/>
</dbReference>
<feature type="chain" id="PRO_5010197118" evidence="7">
    <location>
        <begin position="19"/>
        <end position="502"/>
    </location>
</feature>
<dbReference type="GeneID" id="106165978"/>
<dbReference type="PANTHER" id="PTHR10342:SF273">
    <property type="entry name" value="RE14504P"/>
    <property type="match status" value="1"/>
</dbReference>
<evidence type="ECO:0000256" key="2">
    <source>
        <dbReference type="ARBA" id="ARBA00008779"/>
    </source>
</evidence>
<dbReference type="KEGG" id="lak:106165978"/>
<dbReference type="OrthoDB" id="103349at2759"/>
<name>A0A1S3IP18_LINAN</name>
<evidence type="ECO:0000313" key="10">
    <source>
        <dbReference type="RefSeq" id="XP_013399823.1"/>
    </source>
</evidence>
<keyword evidence="5" id="KW-0106">Calcium</keyword>
<dbReference type="Gene3D" id="3.30.1120.10">
    <property type="match status" value="1"/>
</dbReference>
<proteinExistence type="inferred from homology"/>
<accession>A0A1S3IP18</accession>
<dbReference type="STRING" id="7574.A0A1S3IP18"/>
<dbReference type="SUPFAM" id="SSF53649">
    <property type="entry name" value="Alkaline phosphatase-like"/>
    <property type="match status" value="1"/>
</dbReference>
<protein>
    <submittedName>
        <fullName evidence="10">Arylsulfatase B</fullName>
    </submittedName>
</protein>
<feature type="signal peptide" evidence="7">
    <location>
        <begin position="1"/>
        <end position="18"/>
    </location>
</feature>
<evidence type="ECO:0000256" key="3">
    <source>
        <dbReference type="ARBA" id="ARBA00022723"/>
    </source>
</evidence>
<keyword evidence="4" id="KW-0378">Hydrolase</keyword>
<dbReference type="InterPro" id="IPR024607">
    <property type="entry name" value="Sulfatase_CS"/>
</dbReference>
<dbReference type="GO" id="GO:0046872">
    <property type="term" value="F:metal ion binding"/>
    <property type="evidence" value="ECO:0007669"/>
    <property type="project" value="UniProtKB-KW"/>
</dbReference>
<evidence type="ECO:0000313" key="9">
    <source>
        <dbReference type="Proteomes" id="UP000085678"/>
    </source>
</evidence>
<dbReference type="InParanoid" id="A0A1S3IP18"/>
<sequence>MYCFQLYILTILQLGVYASQSPHIVFIVADDLGWNDVGFRNPAIKTPNINRLANNGVVLNQSYVQPWCSPSRSAFLTGYYPFHNGLQHGVIHDTQPYGLPLNRTTLPQHLQALGYRTSMIGKWHLGFCNWSYTPTSRGFDHFYGYYSGAEDYFTHVQGREGHVHGLDFRDDRDAVWDQQGIYSTYSYSKRVTEVIIKHNQSHPLFLYMAFQSTHSPLQVPKVYENMYRNINNQSRRIFSGMATAMDDTIGNITAALEKSGMMNDTVIIFTTDNGGPVIHGANNWPLRGAKTTIWEGGTRGSAFIHGQRLKKTQYVNNELIHAVDWLPTIVAMAGGTAAKLDSDLDGVNQWPTVNTGSPSARNEFVYNIDDVKRNGAIRVGDYKLIVGNPGKFSDWYPAPSSTGNVNNTVTGGEYFRNIDWIYSEDEDNEIEDFERPLKRQLFNIRDDPTEHHDLSASMPAMVEQLYQRLQAYNRTLVPALDPPPNPRSNPKYWAGVWSPGWC</sequence>
<keyword evidence="9" id="KW-1185">Reference proteome</keyword>
<keyword evidence="7" id="KW-0732">Signal</keyword>
<evidence type="ECO:0000256" key="4">
    <source>
        <dbReference type="ARBA" id="ARBA00022801"/>
    </source>
</evidence>
<dbReference type="PANTHER" id="PTHR10342">
    <property type="entry name" value="ARYLSULFATASE"/>
    <property type="match status" value="1"/>
</dbReference>
<evidence type="ECO:0000256" key="6">
    <source>
        <dbReference type="ARBA" id="ARBA00023180"/>
    </source>
</evidence>
<dbReference type="InterPro" id="IPR017850">
    <property type="entry name" value="Alkaline_phosphatase_core_sf"/>
</dbReference>